<accession>A0A1Y0IR06</accession>
<feature type="transmembrane region" description="Helical" evidence="1">
    <location>
        <begin position="12"/>
        <end position="29"/>
    </location>
</feature>
<dbReference type="KEGG" id="tum:CBW65_17070"/>
<dbReference type="EMBL" id="CP021434">
    <property type="protein sequence ID" value="ARU62479.1"/>
    <property type="molecule type" value="Genomic_DNA"/>
</dbReference>
<feature type="transmembrane region" description="Helical" evidence="1">
    <location>
        <begin position="41"/>
        <end position="62"/>
    </location>
</feature>
<reference evidence="3" key="1">
    <citation type="submission" date="2017-05" db="EMBL/GenBank/DDBJ databases">
        <authorList>
            <person name="Sung H."/>
        </authorList>
    </citation>
    <scope>NUCLEOTIDE SEQUENCE [LARGE SCALE GENOMIC DNA]</scope>
    <source>
        <strain evidence="3">AR23208</strain>
    </source>
</reference>
<keyword evidence="1" id="KW-0472">Membrane</keyword>
<dbReference type="RefSeq" id="WP_087457838.1">
    <property type="nucleotide sequence ID" value="NZ_CP021434.1"/>
</dbReference>
<name>A0A1Y0IR06_9BACL</name>
<dbReference type="AlphaFoldDB" id="A0A1Y0IR06"/>
<gene>
    <name evidence="2" type="ORF">CBW65_17070</name>
</gene>
<proteinExistence type="predicted"/>
<evidence type="ECO:0000256" key="1">
    <source>
        <dbReference type="SAM" id="Phobius"/>
    </source>
</evidence>
<keyword evidence="1" id="KW-0812">Transmembrane</keyword>
<dbReference type="OrthoDB" id="2382202at2"/>
<organism evidence="2 3">
    <name type="scientific">Tumebacillus avium</name>
    <dbReference type="NCBI Taxonomy" id="1903704"/>
    <lineage>
        <taxon>Bacteria</taxon>
        <taxon>Bacillati</taxon>
        <taxon>Bacillota</taxon>
        <taxon>Bacilli</taxon>
        <taxon>Bacillales</taxon>
        <taxon>Alicyclobacillaceae</taxon>
        <taxon>Tumebacillus</taxon>
    </lineage>
</organism>
<sequence length="132" mass="14450">MKQKQSRLGLQVGLGVFGFFLAMGLSLAAGNTMLTSLTRGAVGLLGLFVFGYVLKLILRIFVGDPQGEEVRGQHIDLLLPEQLPVSTPEGKSRQGEPEHDFVPLHQALTQEPLSDDEARKMAEALRHLKDTD</sequence>
<keyword evidence="1" id="KW-1133">Transmembrane helix</keyword>
<evidence type="ECO:0000313" key="2">
    <source>
        <dbReference type="EMBL" id="ARU62479.1"/>
    </source>
</evidence>
<dbReference type="Proteomes" id="UP000195437">
    <property type="component" value="Chromosome"/>
</dbReference>
<keyword evidence="3" id="KW-1185">Reference proteome</keyword>
<evidence type="ECO:0000313" key="3">
    <source>
        <dbReference type="Proteomes" id="UP000195437"/>
    </source>
</evidence>
<protein>
    <submittedName>
        <fullName evidence="2">Uncharacterized protein</fullName>
    </submittedName>
</protein>